<keyword evidence="3" id="KW-1185">Reference proteome</keyword>
<evidence type="ECO:0000256" key="1">
    <source>
        <dbReference type="SAM" id="Phobius"/>
    </source>
</evidence>
<dbReference type="Proteomes" id="UP000807353">
    <property type="component" value="Unassembled WGS sequence"/>
</dbReference>
<dbReference type="AlphaFoldDB" id="A0A9P5Y7Z5"/>
<evidence type="ECO:0000313" key="3">
    <source>
        <dbReference type="Proteomes" id="UP000807353"/>
    </source>
</evidence>
<sequence>MFRPTRLTISLGIWNLLEAPGCAWRLRSTYHSGQFKLNRSTVASTLNIRVVYCFFFLECIIIQIKGP</sequence>
<dbReference type="EMBL" id="MU150248">
    <property type="protein sequence ID" value="KAF9465257.1"/>
    <property type="molecule type" value="Genomic_DNA"/>
</dbReference>
<protein>
    <submittedName>
        <fullName evidence="2">Uncharacterized protein</fullName>
    </submittedName>
</protein>
<accession>A0A9P5Y7Z5</accession>
<organism evidence="2 3">
    <name type="scientific">Collybia nuda</name>
    <dbReference type="NCBI Taxonomy" id="64659"/>
    <lineage>
        <taxon>Eukaryota</taxon>
        <taxon>Fungi</taxon>
        <taxon>Dikarya</taxon>
        <taxon>Basidiomycota</taxon>
        <taxon>Agaricomycotina</taxon>
        <taxon>Agaricomycetes</taxon>
        <taxon>Agaricomycetidae</taxon>
        <taxon>Agaricales</taxon>
        <taxon>Tricholomatineae</taxon>
        <taxon>Clitocybaceae</taxon>
        <taxon>Collybia</taxon>
    </lineage>
</organism>
<gene>
    <name evidence="2" type="ORF">BDZ94DRAFT_385366</name>
</gene>
<comment type="caution">
    <text evidence="2">The sequence shown here is derived from an EMBL/GenBank/DDBJ whole genome shotgun (WGS) entry which is preliminary data.</text>
</comment>
<feature type="transmembrane region" description="Helical" evidence="1">
    <location>
        <begin position="41"/>
        <end position="62"/>
    </location>
</feature>
<name>A0A9P5Y7Z5_9AGAR</name>
<proteinExistence type="predicted"/>
<keyword evidence="1" id="KW-0472">Membrane</keyword>
<keyword evidence="1" id="KW-0812">Transmembrane</keyword>
<keyword evidence="1" id="KW-1133">Transmembrane helix</keyword>
<reference evidence="2" key="1">
    <citation type="submission" date="2020-11" db="EMBL/GenBank/DDBJ databases">
        <authorList>
            <consortium name="DOE Joint Genome Institute"/>
            <person name="Ahrendt S."/>
            <person name="Riley R."/>
            <person name="Andreopoulos W."/>
            <person name="Labutti K."/>
            <person name="Pangilinan J."/>
            <person name="Ruiz-Duenas F.J."/>
            <person name="Barrasa J.M."/>
            <person name="Sanchez-Garcia M."/>
            <person name="Camarero S."/>
            <person name="Miyauchi S."/>
            <person name="Serrano A."/>
            <person name="Linde D."/>
            <person name="Babiker R."/>
            <person name="Drula E."/>
            <person name="Ayuso-Fernandez I."/>
            <person name="Pacheco R."/>
            <person name="Padilla G."/>
            <person name="Ferreira P."/>
            <person name="Barriuso J."/>
            <person name="Kellner H."/>
            <person name="Castanera R."/>
            <person name="Alfaro M."/>
            <person name="Ramirez L."/>
            <person name="Pisabarro A.G."/>
            <person name="Kuo A."/>
            <person name="Tritt A."/>
            <person name="Lipzen A."/>
            <person name="He G."/>
            <person name="Yan M."/>
            <person name="Ng V."/>
            <person name="Cullen D."/>
            <person name="Martin F."/>
            <person name="Rosso M.-N."/>
            <person name="Henrissat B."/>
            <person name="Hibbett D."/>
            <person name="Martinez A.T."/>
            <person name="Grigoriev I.V."/>
        </authorList>
    </citation>
    <scope>NUCLEOTIDE SEQUENCE</scope>
    <source>
        <strain evidence="2">CBS 247.69</strain>
    </source>
</reference>
<evidence type="ECO:0000313" key="2">
    <source>
        <dbReference type="EMBL" id="KAF9465257.1"/>
    </source>
</evidence>